<evidence type="ECO:0000256" key="9">
    <source>
        <dbReference type="SAM" id="Phobius"/>
    </source>
</evidence>
<keyword evidence="3" id="KW-1003">Cell membrane</keyword>
<protein>
    <submittedName>
        <fullName evidence="10">Putative membrane protein</fullName>
    </submittedName>
</protein>
<gene>
    <name evidence="10" type="ORF">SAMN05421640_2044</name>
</gene>
<comment type="similarity">
    <text evidence="8">Belongs to the anion channel-forming bestrophin (TC 1.A.46) family.</text>
</comment>
<evidence type="ECO:0000256" key="2">
    <source>
        <dbReference type="ARBA" id="ARBA00022448"/>
    </source>
</evidence>
<reference evidence="10 11" key="1">
    <citation type="submission" date="2017-06" db="EMBL/GenBank/DDBJ databases">
        <authorList>
            <person name="Kim H.J."/>
            <person name="Triplett B.A."/>
        </authorList>
    </citation>
    <scope>NUCLEOTIDE SEQUENCE [LARGE SCALE GENOMIC DNA]</scope>
    <source>
        <strain evidence="10 11">DSM 19307</strain>
    </source>
</reference>
<proteinExistence type="inferred from homology"/>
<evidence type="ECO:0000313" key="10">
    <source>
        <dbReference type="EMBL" id="SNT02218.1"/>
    </source>
</evidence>
<dbReference type="Proteomes" id="UP000198393">
    <property type="component" value="Unassembled WGS sequence"/>
</dbReference>
<evidence type="ECO:0000256" key="3">
    <source>
        <dbReference type="ARBA" id="ARBA00022475"/>
    </source>
</evidence>
<dbReference type="EMBL" id="FZPD01000003">
    <property type="protein sequence ID" value="SNT02218.1"/>
    <property type="molecule type" value="Genomic_DNA"/>
</dbReference>
<comment type="subcellular location">
    <subcellularLocation>
        <location evidence="1">Cell membrane</location>
        <topology evidence="1">Multi-pass membrane protein</topology>
    </subcellularLocation>
</comment>
<evidence type="ECO:0000256" key="7">
    <source>
        <dbReference type="ARBA" id="ARBA00023136"/>
    </source>
</evidence>
<accession>A0A239J9P5</accession>
<sequence length="319" mass="36959">MLIKYSDNPFKQVLGIAFYNKRNIFLFTTFSLIATLQYQFAEIFIFNPITLPVVPVTILGGALAIFLGFRNNSAYDRWWEARKIWGGIVNASRTFGVMICTFSSSYFSKGKVSDERVLTWRKELINRHIGWLYSLIKHLRKHNHWNDLEKYLSEEEIEQIKSVHNKPTQLLHKQSERLQEAYEANIIEDFRHMELANVIKEFYSLQGMAERIKGTIFPYYYNYFTGVFLWLFVICLPFSLAPEMGWGSIPMSIAISFVFTILEKSGAVTEDPFEGRAADTPISTITRNIEIDLLEMIKSETVPAPIEPKIGKFGVKYLD</sequence>
<dbReference type="GO" id="GO:0005886">
    <property type="term" value="C:plasma membrane"/>
    <property type="evidence" value="ECO:0007669"/>
    <property type="project" value="UniProtKB-SubCell"/>
</dbReference>
<feature type="transmembrane region" description="Helical" evidence="9">
    <location>
        <begin position="24"/>
        <end position="46"/>
    </location>
</feature>
<evidence type="ECO:0000256" key="8">
    <source>
        <dbReference type="ARBA" id="ARBA00034708"/>
    </source>
</evidence>
<evidence type="ECO:0000313" key="11">
    <source>
        <dbReference type="Proteomes" id="UP000198393"/>
    </source>
</evidence>
<evidence type="ECO:0000256" key="5">
    <source>
        <dbReference type="ARBA" id="ARBA00022989"/>
    </source>
</evidence>
<evidence type="ECO:0000256" key="6">
    <source>
        <dbReference type="ARBA" id="ARBA00023065"/>
    </source>
</evidence>
<evidence type="ECO:0000256" key="4">
    <source>
        <dbReference type="ARBA" id="ARBA00022692"/>
    </source>
</evidence>
<keyword evidence="4 9" id="KW-0812">Transmembrane</keyword>
<keyword evidence="7 9" id="KW-0472">Membrane</keyword>
<name>A0A239J9P5_EKHLU</name>
<dbReference type="InterPro" id="IPR044669">
    <property type="entry name" value="YneE/VCCN1/2-like"/>
</dbReference>
<feature type="transmembrane region" description="Helical" evidence="9">
    <location>
        <begin position="52"/>
        <end position="69"/>
    </location>
</feature>
<dbReference type="Pfam" id="PF25539">
    <property type="entry name" value="Bestrophin_2"/>
    <property type="match status" value="1"/>
</dbReference>
<dbReference type="GO" id="GO:0005254">
    <property type="term" value="F:chloride channel activity"/>
    <property type="evidence" value="ECO:0007669"/>
    <property type="project" value="InterPro"/>
</dbReference>
<dbReference type="PANTHER" id="PTHR33281:SF19">
    <property type="entry name" value="VOLTAGE-DEPENDENT ANION CHANNEL-FORMING PROTEIN YNEE"/>
    <property type="match status" value="1"/>
</dbReference>
<organism evidence="10 11">
    <name type="scientific">Ekhidna lutea</name>
    <dbReference type="NCBI Taxonomy" id="447679"/>
    <lineage>
        <taxon>Bacteria</taxon>
        <taxon>Pseudomonadati</taxon>
        <taxon>Bacteroidota</taxon>
        <taxon>Cytophagia</taxon>
        <taxon>Cytophagales</taxon>
        <taxon>Reichenbachiellaceae</taxon>
        <taxon>Ekhidna</taxon>
    </lineage>
</organism>
<keyword evidence="5 9" id="KW-1133">Transmembrane helix</keyword>
<dbReference type="PANTHER" id="PTHR33281">
    <property type="entry name" value="UPF0187 PROTEIN YNEE"/>
    <property type="match status" value="1"/>
</dbReference>
<keyword evidence="6" id="KW-0406">Ion transport</keyword>
<dbReference type="OrthoDB" id="445589at2"/>
<keyword evidence="2" id="KW-0813">Transport</keyword>
<dbReference type="RefSeq" id="WP_089356760.1">
    <property type="nucleotide sequence ID" value="NZ_FZPD01000003.1"/>
</dbReference>
<evidence type="ECO:0000256" key="1">
    <source>
        <dbReference type="ARBA" id="ARBA00004651"/>
    </source>
</evidence>
<dbReference type="AlphaFoldDB" id="A0A239J9P5"/>
<keyword evidence="11" id="KW-1185">Reference proteome</keyword>
<feature type="transmembrane region" description="Helical" evidence="9">
    <location>
        <begin position="220"/>
        <end position="239"/>
    </location>
</feature>